<evidence type="ECO:0000313" key="1">
    <source>
        <dbReference type="EMBL" id="AXK43854.1"/>
    </source>
</evidence>
<accession>A0A345YIV2</accession>
<reference evidence="1 2" key="1">
    <citation type="submission" date="2018-07" db="EMBL/GenBank/DDBJ databases">
        <title>Genome sequence of Erythrobacter strain YH-07, an antagonistic bacterium isolated from Yellow Sea.</title>
        <authorList>
            <person name="Tang T."/>
            <person name="Liu Q."/>
            <person name="Sun X."/>
        </authorList>
    </citation>
    <scope>NUCLEOTIDE SEQUENCE [LARGE SCALE GENOMIC DNA]</scope>
    <source>
        <strain evidence="1 2">YH-07</strain>
        <plasmid evidence="1 2">unnamed</plasmid>
    </source>
</reference>
<gene>
    <name evidence="1" type="ORF">DVR09_15480</name>
</gene>
<dbReference type="Proteomes" id="UP000254508">
    <property type="component" value="Plasmid unnamed"/>
</dbReference>
<dbReference type="KEGG" id="err:DVR09_15480"/>
<sequence>MQTRAVGLREGTLCAPGIMLTLEGSSVAVVGLGEAKNPVFSYLFAVECEGPAVRGTCYDEEALLTGDRETAACGAAVSLV</sequence>
<proteinExistence type="predicted"/>
<keyword evidence="2" id="KW-1185">Reference proteome</keyword>
<dbReference type="EMBL" id="CP031358">
    <property type="protein sequence ID" value="AXK43854.1"/>
    <property type="molecule type" value="Genomic_DNA"/>
</dbReference>
<evidence type="ECO:0000313" key="2">
    <source>
        <dbReference type="Proteomes" id="UP000254508"/>
    </source>
</evidence>
<dbReference type="AlphaFoldDB" id="A0A345YIV2"/>
<geneLocation type="plasmid" evidence="1 2">
    <name>unnamed</name>
</geneLocation>
<organism evidence="1 2">
    <name type="scientific">Erythrobacter aureus</name>
    <dbReference type="NCBI Taxonomy" id="2182384"/>
    <lineage>
        <taxon>Bacteria</taxon>
        <taxon>Pseudomonadati</taxon>
        <taxon>Pseudomonadota</taxon>
        <taxon>Alphaproteobacteria</taxon>
        <taxon>Sphingomonadales</taxon>
        <taxon>Erythrobacteraceae</taxon>
        <taxon>Erythrobacter/Porphyrobacter group</taxon>
        <taxon>Erythrobacter</taxon>
    </lineage>
</organism>
<protein>
    <submittedName>
        <fullName evidence="1">Uncharacterized protein</fullName>
    </submittedName>
</protein>
<keyword evidence="1" id="KW-0614">Plasmid</keyword>
<name>A0A345YIV2_9SPHN</name>